<keyword evidence="3" id="KW-1185">Reference proteome</keyword>
<sequence>MWSDLEHKKRCQVNKINRSKLKCNHIMSLKAFVVARVEINRMHDLKFLYTSGESSMTSDEIVVAVLGKKLGYIKGLSYGPKPDTTRATQRREAELEDSLKKMKEEAATIQHDLQK</sequence>
<feature type="region of interest" description="Disordered" evidence="1">
    <location>
        <begin position="79"/>
        <end position="100"/>
    </location>
</feature>
<gene>
    <name evidence="2" type="ORF">T459_24856</name>
</gene>
<evidence type="ECO:0000256" key="1">
    <source>
        <dbReference type="SAM" id="MobiDB-lite"/>
    </source>
</evidence>
<accession>A0A2G2YJ22</accession>
<evidence type="ECO:0000313" key="2">
    <source>
        <dbReference type="EMBL" id="PHT69752.1"/>
    </source>
</evidence>
<dbReference type="Proteomes" id="UP000222542">
    <property type="component" value="Unassembled WGS sequence"/>
</dbReference>
<dbReference type="EMBL" id="AYRZ02000010">
    <property type="protein sequence ID" value="PHT69752.1"/>
    <property type="molecule type" value="Genomic_DNA"/>
</dbReference>
<dbReference type="AlphaFoldDB" id="A0A2G2YJ22"/>
<reference evidence="2 3" key="1">
    <citation type="journal article" date="2014" name="Nat. Genet.">
        <title>Genome sequence of the hot pepper provides insights into the evolution of pungency in Capsicum species.</title>
        <authorList>
            <person name="Kim S."/>
            <person name="Park M."/>
            <person name="Yeom S.I."/>
            <person name="Kim Y.M."/>
            <person name="Lee J.M."/>
            <person name="Lee H.A."/>
            <person name="Seo E."/>
            <person name="Choi J."/>
            <person name="Cheong K."/>
            <person name="Kim K.T."/>
            <person name="Jung K."/>
            <person name="Lee G.W."/>
            <person name="Oh S.K."/>
            <person name="Bae C."/>
            <person name="Kim S.B."/>
            <person name="Lee H.Y."/>
            <person name="Kim S.Y."/>
            <person name="Kim M.S."/>
            <person name="Kang B.C."/>
            <person name="Jo Y.D."/>
            <person name="Yang H.B."/>
            <person name="Jeong H.J."/>
            <person name="Kang W.H."/>
            <person name="Kwon J.K."/>
            <person name="Shin C."/>
            <person name="Lim J.Y."/>
            <person name="Park J.H."/>
            <person name="Huh J.H."/>
            <person name="Kim J.S."/>
            <person name="Kim B.D."/>
            <person name="Cohen O."/>
            <person name="Paran I."/>
            <person name="Suh M.C."/>
            <person name="Lee S.B."/>
            <person name="Kim Y.K."/>
            <person name="Shin Y."/>
            <person name="Noh S.J."/>
            <person name="Park J."/>
            <person name="Seo Y.S."/>
            <person name="Kwon S.Y."/>
            <person name="Kim H.A."/>
            <person name="Park J.M."/>
            <person name="Kim H.J."/>
            <person name="Choi S.B."/>
            <person name="Bosland P.W."/>
            <person name="Reeves G."/>
            <person name="Jo S.H."/>
            <person name="Lee B.W."/>
            <person name="Cho H.T."/>
            <person name="Choi H.S."/>
            <person name="Lee M.S."/>
            <person name="Yu Y."/>
            <person name="Do Choi Y."/>
            <person name="Park B.S."/>
            <person name="van Deynze A."/>
            <person name="Ashrafi H."/>
            <person name="Hill T."/>
            <person name="Kim W.T."/>
            <person name="Pai H.S."/>
            <person name="Ahn H.K."/>
            <person name="Yeam I."/>
            <person name="Giovannoni J.J."/>
            <person name="Rose J.K."/>
            <person name="Sorensen I."/>
            <person name="Lee S.J."/>
            <person name="Kim R.W."/>
            <person name="Choi I.Y."/>
            <person name="Choi B.S."/>
            <person name="Lim J.S."/>
            <person name="Lee Y.H."/>
            <person name="Choi D."/>
        </authorList>
    </citation>
    <scope>NUCLEOTIDE SEQUENCE [LARGE SCALE GENOMIC DNA]</scope>
    <source>
        <strain evidence="3">cv. CM334</strain>
    </source>
</reference>
<proteinExistence type="predicted"/>
<comment type="caution">
    <text evidence="2">The sequence shown here is derived from an EMBL/GenBank/DDBJ whole genome shotgun (WGS) entry which is preliminary data.</text>
</comment>
<reference evidence="2 3" key="2">
    <citation type="journal article" date="2017" name="Genome Biol.">
        <title>New reference genome sequences of hot pepper reveal the massive evolution of plant disease-resistance genes by retroduplication.</title>
        <authorList>
            <person name="Kim S."/>
            <person name="Park J."/>
            <person name="Yeom S.I."/>
            <person name="Kim Y.M."/>
            <person name="Seo E."/>
            <person name="Kim K.T."/>
            <person name="Kim M.S."/>
            <person name="Lee J.M."/>
            <person name="Cheong K."/>
            <person name="Shin H.S."/>
            <person name="Kim S.B."/>
            <person name="Han K."/>
            <person name="Lee J."/>
            <person name="Park M."/>
            <person name="Lee H.A."/>
            <person name="Lee H.Y."/>
            <person name="Lee Y."/>
            <person name="Oh S."/>
            <person name="Lee J.H."/>
            <person name="Choi E."/>
            <person name="Choi E."/>
            <person name="Lee S.E."/>
            <person name="Jeon J."/>
            <person name="Kim H."/>
            <person name="Choi G."/>
            <person name="Song H."/>
            <person name="Lee J."/>
            <person name="Lee S.C."/>
            <person name="Kwon J.K."/>
            <person name="Lee H.Y."/>
            <person name="Koo N."/>
            <person name="Hong Y."/>
            <person name="Kim R.W."/>
            <person name="Kang W.H."/>
            <person name="Huh J.H."/>
            <person name="Kang B.C."/>
            <person name="Yang T.J."/>
            <person name="Lee Y.H."/>
            <person name="Bennetzen J.L."/>
            <person name="Choi D."/>
        </authorList>
    </citation>
    <scope>NUCLEOTIDE SEQUENCE [LARGE SCALE GENOMIC DNA]</scope>
    <source>
        <strain evidence="3">cv. CM334</strain>
    </source>
</reference>
<organism evidence="2 3">
    <name type="scientific">Capsicum annuum</name>
    <name type="common">Capsicum pepper</name>
    <dbReference type="NCBI Taxonomy" id="4072"/>
    <lineage>
        <taxon>Eukaryota</taxon>
        <taxon>Viridiplantae</taxon>
        <taxon>Streptophyta</taxon>
        <taxon>Embryophyta</taxon>
        <taxon>Tracheophyta</taxon>
        <taxon>Spermatophyta</taxon>
        <taxon>Magnoliopsida</taxon>
        <taxon>eudicotyledons</taxon>
        <taxon>Gunneridae</taxon>
        <taxon>Pentapetalae</taxon>
        <taxon>asterids</taxon>
        <taxon>lamiids</taxon>
        <taxon>Solanales</taxon>
        <taxon>Solanaceae</taxon>
        <taxon>Solanoideae</taxon>
        <taxon>Capsiceae</taxon>
        <taxon>Capsicum</taxon>
    </lineage>
</organism>
<protein>
    <submittedName>
        <fullName evidence="2">Uncharacterized protein</fullName>
    </submittedName>
</protein>
<name>A0A2G2YJ22_CAPAN</name>
<evidence type="ECO:0000313" key="3">
    <source>
        <dbReference type="Proteomes" id="UP000222542"/>
    </source>
</evidence>
<feature type="compositionally biased region" description="Basic and acidic residues" evidence="1">
    <location>
        <begin position="89"/>
        <end position="100"/>
    </location>
</feature>
<dbReference type="Gramene" id="PHT69752">
    <property type="protein sequence ID" value="PHT69752"/>
    <property type="gene ID" value="T459_24856"/>
</dbReference>